<dbReference type="STRING" id="515618.RIEPE_0382"/>
<gene>
    <name evidence="8 10" type="primary">tpiA</name>
    <name evidence="10" type="ordered locus">RIEPE_0382</name>
</gene>
<evidence type="ECO:0000256" key="7">
    <source>
        <dbReference type="ARBA" id="ARBA00023235"/>
    </source>
</evidence>
<comment type="similarity">
    <text evidence="3 8 9">Belongs to the triosephosphate isomerase family.</text>
</comment>
<comment type="pathway">
    <text evidence="2">Carbohydrate metabolism; erythritol degradation.</text>
</comment>
<dbReference type="PANTHER" id="PTHR21139">
    <property type="entry name" value="TRIOSEPHOSPHATE ISOMERASE"/>
    <property type="match status" value="1"/>
</dbReference>
<feature type="binding site" evidence="8">
    <location>
        <position position="213"/>
    </location>
    <ligand>
        <name>substrate</name>
    </ligand>
</feature>
<dbReference type="GO" id="GO:0005829">
    <property type="term" value="C:cytosol"/>
    <property type="evidence" value="ECO:0007669"/>
    <property type="project" value="TreeGrafter"/>
</dbReference>
<keyword evidence="6 8" id="KW-0324">Glycolysis</keyword>
<dbReference type="GO" id="GO:0006094">
    <property type="term" value="P:gluconeogenesis"/>
    <property type="evidence" value="ECO:0007669"/>
    <property type="project" value="UniProtKB-UniRule"/>
</dbReference>
<evidence type="ECO:0000256" key="4">
    <source>
        <dbReference type="ARBA" id="ARBA00022432"/>
    </source>
</evidence>
<evidence type="ECO:0000313" key="10">
    <source>
        <dbReference type="EMBL" id="ADD79866.1"/>
    </source>
</evidence>
<keyword evidence="11" id="KW-1185">Reference proteome</keyword>
<accession>D4G8H0</accession>
<dbReference type="InterPro" id="IPR035990">
    <property type="entry name" value="TIM_sf"/>
</dbReference>
<evidence type="ECO:0000256" key="2">
    <source>
        <dbReference type="ARBA" id="ARBA00004939"/>
    </source>
</evidence>
<evidence type="ECO:0000256" key="9">
    <source>
        <dbReference type="RuleBase" id="RU363013"/>
    </source>
</evidence>
<dbReference type="InterPro" id="IPR000652">
    <property type="entry name" value="Triosephosphate_isomerase"/>
</dbReference>
<dbReference type="GO" id="GO:0006096">
    <property type="term" value="P:glycolytic process"/>
    <property type="evidence" value="ECO:0007669"/>
    <property type="project" value="UniProtKB-UniRule"/>
</dbReference>
<dbReference type="RefSeq" id="WP_013087845.1">
    <property type="nucleotide sequence ID" value="NC_014109.1"/>
</dbReference>
<evidence type="ECO:0000313" key="11">
    <source>
        <dbReference type="Proteomes" id="UP000001700"/>
    </source>
</evidence>
<keyword evidence="5 8" id="KW-0963">Cytoplasm</keyword>
<dbReference type="Gene3D" id="3.20.20.70">
    <property type="entry name" value="Aldolase class I"/>
    <property type="match status" value="1"/>
</dbReference>
<dbReference type="Proteomes" id="UP000001700">
    <property type="component" value="Chromosome"/>
</dbReference>
<evidence type="ECO:0000256" key="1">
    <source>
        <dbReference type="ARBA" id="ARBA00004680"/>
    </source>
</evidence>
<dbReference type="PANTHER" id="PTHR21139:SF42">
    <property type="entry name" value="TRIOSEPHOSPHATE ISOMERASE"/>
    <property type="match status" value="1"/>
</dbReference>
<dbReference type="InterPro" id="IPR013785">
    <property type="entry name" value="Aldolase_TIM"/>
</dbReference>
<proteinExistence type="inferred from homology"/>
<comment type="caution">
    <text evidence="8">Lacks conserved residue(s) required for the propagation of feature annotation.</text>
</comment>
<dbReference type="CDD" id="cd00311">
    <property type="entry name" value="TIM"/>
    <property type="match status" value="1"/>
</dbReference>
<name>D4G8H0_RIEPU</name>
<dbReference type="UniPathway" id="UPA00109">
    <property type="reaction ID" value="UER00189"/>
</dbReference>
<dbReference type="HAMAP" id="MF_00147_B">
    <property type="entry name" value="TIM_B"/>
    <property type="match status" value="1"/>
</dbReference>
<comment type="function">
    <text evidence="8">Involved in the gluconeogenesis. Catalyzes stereospecifically the conversion of dihydroxyacetone phosphate (DHAP) to D-glyceraldehyde-3-phosphate (G3P).</text>
</comment>
<dbReference type="InterPro" id="IPR020861">
    <property type="entry name" value="Triosephosphate_isomerase_AS"/>
</dbReference>
<dbReference type="HOGENOM" id="CLU_024251_2_1_6"/>
<dbReference type="GO" id="GO:0004807">
    <property type="term" value="F:triose-phosphate isomerase activity"/>
    <property type="evidence" value="ECO:0007669"/>
    <property type="project" value="UniProtKB-UniRule"/>
</dbReference>
<feature type="binding site" evidence="8">
    <location>
        <begin position="9"/>
        <end position="11"/>
    </location>
    <ligand>
        <name>substrate</name>
    </ligand>
</feature>
<dbReference type="AlphaFoldDB" id="D4G8H0"/>
<comment type="subunit">
    <text evidence="8 9">Homodimer.</text>
</comment>
<dbReference type="PROSITE" id="PS00171">
    <property type="entry name" value="TIM_1"/>
    <property type="match status" value="1"/>
</dbReference>
<dbReference type="EMBL" id="CP001085">
    <property type="protein sequence ID" value="ADD79866.1"/>
    <property type="molecule type" value="Genomic_DNA"/>
</dbReference>
<comment type="subcellular location">
    <subcellularLocation>
        <location evidence="8 9">Cytoplasm</location>
    </subcellularLocation>
</comment>
<reference evidence="10" key="1">
    <citation type="submission" date="2008-05" db="EMBL/GenBank/DDBJ databases">
        <title>Genome sequence of Riesia pediculicola USDA.</title>
        <authorList>
            <person name="Kirkness E.F."/>
        </authorList>
    </citation>
    <scope>NUCLEOTIDE SEQUENCE [LARGE SCALE GENOMIC DNA]</scope>
    <source>
        <strain evidence="10">USDA</strain>
    </source>
</reference>
<dbReference type="UniPathway" id="UPA00138"/>
<dbReference type="EC" id="5.3.1.1" evidence="8 9"/>
<evidence type="ECO:0000256" key="6">
    <source>
        <dbReference type="ARBA" id="ARBA00023152"/>
    </source>
</evidence>
<dbReference type="InterPro" id="IPR022896">
    <property type="entry name" value="TrioseP_Isoase_bac/euk"/>
</dbReference>
<comment type="catalytic activity">
    <reaction evidence="8 9">
        <text>D-glyceraldehyde 3-phosphate = dihydroxyacetone phosphate</text>
        <dbReference type="Rhea" id="RHEA:18585"/>
        <dbReference type="ChEBI" id="CHEBI:57642"/>
        <dbReference type="ChEBI" id="CHEBI:59776"/>
        <dbReference type="EC" id="5.3.1.1"/>
    </reaction>
</comment>
<dbReference type="FunFam" id="3.20.20.70:FF:000016">
    <property type="entry name" value="Triosephosphate isomerase"/>
    <property type="match status" value="1"/>
</dbReference>
<dbReference type="Pfam" id="PF00121">
    <property type="entry name" value="TIM"/>
    <property type="match status" value="1"/>
</dbReference>
<dbReference type="GO" id="GO:0046166">
    <property type="term" value="P:glyceraldehyde-3-phosphate biosynthetic process"/>
    <property type="evidence" value="ECO:0007669"/>
    <property type="project" value="TreeGrafter"/>
</dbReference>
<dbReference type="eggNOG" id="COG0149">
    <property type="taxonomic scope" value="Bacteria"/>
</dbReference>
<dbReference type="NCBIfam" id="TIGR00419">
    <property type="entry name" value="tim"/>
    <property type="match status" value="1"/>
</dbReference>
<evidence type="ECO:0000256" key="3">
    <source>
        <dbReference type="ARBA" id="ARBA00007422"/>
    </source>
</evidence>
<evidence type="ECO:0000256" key="5">
    <source>
        <dbReference type="ARBA" id="ARBA00022490"/>
    </source>
</evidence>
<dbReference type="GO" id="GO:0019563">
    <property type="term" value="P:glycerol catabolic process"/>
    <property type="evidence" value="ECO:0007669"/>
    <property type="project" value="TreeGrafter"/>
</dbReference>
<feature type="active site" description="Proton acceptor" evidence="8">
    <location>
        <position position="168"/>
    </location>
</feature>
<feature type="active site" description="Electrophile" evidence="8">
    <location>
        <position position="96"/>
    </location>
</feature>
<protein>
    <recommendedName>
        <fullName evidence="8 9">Triosephosphate isomerase</fullName>
        <shortName evidence="8">TIM</shortName>
        <shortName evidence="8">TPI</shortName>
        <ecNumber evidence="8 9">5.3.1.1</ecNumber>
    </recommendedName>
    <alternativeName>
        <fullName evidence="8">Triose-phosphate isomerase</fullName>
    </alternativeName>
</protein>
<evidence type="ECO:0000256" key="8">
    <source>
        <dbReference type="HAMAP-Rule" id="MF_00147"/>
    </source>
</evidence>
<feature type="binding site" evidence="8">
    <location>
        <position position="174"/>
    </location>
    <ligand>
        <name>substrate</name>
    </ligand>
</feature>
<dbReference type="KEGG" id="rip:RIEPE_0382"/>
<dbReference type="SUPFAM" id="SSF51351">
    <property type="entry name" value="Triosephosphate isomerase (TIM)"/>
    <property type="match status" value="1"/>
</dbReference>
<comment type="pathway">
    <text evidence="8 9">Carbohydrate biosynthesis; gluconeogenesis.</text>
</comment>
<dbReference type="OrthoDB" id="9809429at2"/>
<comment type="pathway">
    <text evidence="1 8 9">Carbohydrate degradation; glycolysis; D-glyceraldehyde 3-phosphate from glycerone phosphate: step 1/1.</text>
</comment>
<organism evidence="10 11">
    <name type="scientific">Riesia pediculicola (strain USDA)</name>
    <dbReference type="NCBI Taxonomy" id="515618"/>
    <lineage>
        <taxon>Bacteria</taxon>
        <taxon>Pseudomonadati</taxon>
        <taxon>Pseudomonadota</taxon>
        <taxon>Gammaproteobacteria</taxon>
        <taxon>Enterobacterales</taxon>
        <taxon>Enterobacteriaceae</taxon>
        <taxon>Candidatus Riesia</taxon>
    </lineage>
</organism>
<sequence length="260" mass="29792">MKRKIIVGNWKLNGSFSMIEKFFKNLKTETLKSSKYDLILAPPFPYLIKMKEIMKKYSNIFLGAQNVDIHSDGPYTGEVSSSMLRDVGVKYTIIGHSERRKYHQENDRMIKRKILSLQKENIIPISCIGESLEEKELKKTESVLIDQVKPIIDVMKKNCFEEIVIAYEPIWSIGTGKVADSNSIQRTSNFIKKYVHDRLNIKEEKLSIIYGGSVDSMNFQKFIREKDIDGLLIGKSSIDCRSISEILSFSGDFLNVSNTS</sequence>
<keyword evidence="7 8" id="KW-0413">Isomerase</keyword>
<keyword evidence="4 8" id="KW-0312">Gluconeogenesis</keyword>
<dbReference type="PROSITE" id="PS51440">
    <property type="entry name" value="TIM_2"/>
    <property type="match status" value="1"/>
</dbReference>